<reference evidence="4" key="3">
    <citation type="submission" date="2025-08" db="UniProtKB">
        <authorList>
            <consortium name="Ensembl"/>
        </authorList>
    </citation>
    <scope>IDENTIFICATION</scope>
</reference>
<dbReference type="CTD" id="157310"/>
<evidence type="ECO:0000256" key="1">
    <source>
        <dbReference type="ARBA" id="ARBA00007091"/>
    </source>
</evidence>
<feature type="compositionally biased region" description="Basic and acidic residues" evidence="2">
    <location>
        <begin position="224"/>
        <end position="233"/>
    </location>
</feature>
<organism evidence="4 5">
    <name type="scientific">Sus scrofa</name>
    <name type="common">Pig</name>
    <dbReference type="NCBI Taxonomy" id="9823"/>
    <lineage>
        <taxon>Eukaryota</taxon>
        <taxon>Metazoa</taxon>
        <taxon>Chordata</taxon>
        <taxon>Craniata</taxon>
        <taxon>Vertebrata</taxon>
        <taxon>Euteleostomi</taxon>
        <taxon>Mammalia</taxon>
        <taxon>Eutheria</taxon>
        <taxon>Laurasiatheria</taxon>
        <taxon>Artiodactyla</taxon>
        <taxon>Suina</taxon>
        <taxon>Suidae</taxon>
        <taxon>Sus</taxon>
    </lineage>
</organism>
<evidence type="ECO:0000313" key="5">
    <source>
        <dbReference type="Proteomes" id="UP000008227"/>
    </source>
</evidence>
<dbReference type="GeneID" id="100302365"/>
<keyword evidence="7" id="KW-1267">Proteomics identification</keyword>
<evidence type="ECO:0000313" key="6">
    <source>
        <dbReference type="VGNC" id="VGNC:91303"/>
    </source>
</evidence>
<protein>
    <submittedName>
        <fullName evidence="4">Phosphatidylethanolamine binding protein 4</fullName>
    </submittedName>
</protein>
<dbReference type="Bgee" id="ENSSSCG00000009631">
    <property type="expression patterns" value="Expressed in testis and 34 other cell types or tissues"/>
</dbReference>
<evidence type="ECO:0000256" key="2">
    <source>
        <dbReference type="SAM" id="MobiDB-lite"/>
    </source>
</evidence>
<dbReference type="Gene3D" id="3.90.280.10">
    <property type="entry name" value="PEBP-like"/>
    <property type="match status" value="1"/>
</dbReference>
<name>A0A287BII9_PIG</name>
<dbReference type="PANTHER" id="PTHR11362">
    <property type="entry name" value="PHOSPHATIDYLETHANOLAMINE-BINDING PROTEIN"/>
    <property type="match status" value="1"/>
</dbReference>
<feature type="chain" id="PRO_5023886412" evidence="3">
    <location>
        <begin position="31"/>
        <end position="233"/>
    </location>
</feature>
<dbReference type="Ensembl" id="ENSSSCT00000039308.3">
    <property type="protein sequence ID" value="ENSSSCP00000056421.2"/>
    <property type="gene ID" value="ENSSSCG00000009631.5"/>
</dbReference>
<dbReference type="InterPro" id="IPR001858">
    <property type="entry name" value="Phosphatidylethanolamine-bd_CS"/>
</dbReference>
<dbReference type="Proteomes" id="UP000008227">
    <property type="component" value="Chromosome 14"/>
</dbReference>
<feature type="region of interest" description="Disordered" evidence="2">
    <location>
        <begin position="210"/>
        <end position="233"/>
    </location>
</feature>
<dbReference type="OrthoDB" id="2506647at2759"/>
<dbReference type="AlphaFoldDB" id="A0A287BII9"/>
<dbReference type="InterPro" id="IPR036610">
    <property type="entry name" value="PEBP-like_sf"/>
</dbReference>
<accession>A0A287BII9</accession>
<evidence type="ECO:0007829" key="7">
    <source>
        <dbReference type="PeptideAtlas" id="A0A287BII9"/>
    </source>
</evidence>
<dbReference type="VGNC" id="VGNC:91303">
    <property type="gene designation" value="PEBP4"/>
</dbReference>
<dbReference type="PANTHER" id="PTHR11362:SF82">
    <property type="entry name" value="PHOSPHATIDYLETHANOLAMINE-BINDING PROTEIN 4"/>
    <property type="match status" value="1"/>
</dbReference>
<dbReference type="SUPFAM" id="SSF49777">
    <property type="entry name" value="PEBP-like"/>
    <property type="match status" value="1"/>
</dbReference>
<sequence>MPAPRKPCKVPMGWTMRLATAALFLGLTMAVPGDEEDSDPCVYEALSDSDAVLCKGLKVFYPELGNLGCMVVPECNNYRQKITSWTEPIVKFPGALDGATYILVMVDPDAPSRSSPKAQFWRHWLVTDIKGTDIRKGKIQGQELSPYQPPSPPPKSGFHRYQFFVYLQQEKSISLLPKENKTRGSWKMDKFLSRFHLSEPEASTQFMTQYYQDSQKLQPGEGSSEPKDKPKRR</sequence>
<reference evidence="5" key="1">
    <citation type="submission" date="2009-11" db="EMBL/GenBank/DDBJ databases">
        <authorList>
            <consortium name="Porcine genome sequencing project"/>
        </authorList>
    </citation>
    <scope>NUCLEOTIDE SEQUENCE [LARGE SCALE GENOMIC DNA]</scope>
    <source>
        <strain evidence="5">Duroc</strain>
    </source>
</reference>
<dbReference type="InterPro" id="IPR008914">
    <property type="entry name" value="PEBP"/>
</dbReference>
<evidence type="ECO:0000313" key="4">
    <source>
        <dbReference type="Ensembl" id="ENSSSCP00000056421.2"/>
    </source>
</evidence>
<dbReference type="InterPro" id="IPR035810">
    <property type="entry name" value="PEBP_euk"/>
</dbReference>
<feature type="signal peptide" evidence="3">
    <location>
        <begin position="1"/>
        <end position="30"/>
    </location>
</feature>
<evidence type="ECO:0000256" key="3">
    <source>
        <dbReference type="SAM" id="SignalP"/>
    </source>
</evidence>
<reference evidence="4" key="4">
    <citation type="submission" date="2025-09" db="UniProtKB">
        <authorList>
            <consortium name="Ensembl"/>
        </authorList>
    </citation>
    <scope>IDENTIFICATION</scope>
</reference>
<comment type="similarity">
    <text evidence="1">Belongs to the phosphatidylethanolamine-binding protein family.</text>
</comment>
<dbReference type="PROSITE" id="PS01220">
    <property type="entry name" value="PBP"/>
    <property type="match status" value="1"/>
</dbReference>
<gene>
    <name evidence="4 6" type="primary">PEBP4</name>
</gene>
<keyword evidence="3" id="KW-0732">Signal</keyword>
<reference evidence="4" key="2">
    <citation type="journal article" date="2020" name="Gigascience">
        <title>An improved pig reference genome sequence to enable pig genetics and genomics research.</title>
        <authorList>
            <person name="Warr A."/>
            <person name="Affara N."/>
            <person name="Aken B."/>
            <person name="Beiki H."/>
            <person name="Bickhart D.M."/>
            <person name="Billis K."/>
            <person name="Chow W."/>
            <person name="Eory L."/>
            <person name="Finlayson H.A."/>
            <person name="Flicek P."/>
            <person name="Giron C.G."/>
            <person name="Griffin D.K."/>
            <person name="Hall R."/>
            <person name="Hannum G."/>
            <person name="Hourlier T."/>
            <person name="Howe K."/>
            <person name="Hume D.A."/>
            <person name="Izuogu O."/>
            <person name="Kim K."/>
            <person name="Koren S."/>
            <person name="Liu H."/>
            <person name="Manchanda N."/>
            <person name="Martin F.J."/>
            <person name="Nonneman D.J."/>
            <person name="O'Connor R.E."/>
            <person name="Phillippy A.M."/>
            <person name="Rohrer G.A."/>
            <person name="Rosen B.D."/>
            <person name="Rund L.A."/>
            <person name="Sargent C.A."/>
            <person name="Schook L.B."/>
            <person name="Schroeder S.G."/>
            <person name="Schwartz A.S."/>
            <person name="Skinner B.M."/>
            <person name="Talbot R."/>
            <person name="Tseng E."/>
            <person name="Tuggle C.K."/>
            <person name="Watson M."/>
            <person name="Smith T.P.L."/>
            <person name="Archibald A.L."/>
        </authorList>
    </citation>
    <scope>NUCLEOTIDE SEQUENCE [LARGE SCALE GENOMIC DNA]</scope>
    <source>
        <strain evidence="4">Duroc</strain>
    </source>
</reference>
<dbReference type="Pfam" id="PF01161">
    <property type="entry name" value="PBP"/>
    <property type="match status" value="1"/>
</dbReference>
<dbReference type="CDD" id="cd00866">
    <property type="entry name" value="PEBP_euk"/>
    <property type="match status" value="1"/>
</dbReference>
<keyword evidence="5" id="KW-1185">Reference proteome</keyword>
<proteinExistence type="evidence at protein level"/>
<dbReference type="GeneTree" id="ENSGT00940000162387"/>
<dbReference type="ExpressionAtlas" id="A0A287BII9">
    <property type="expression patterns" value="baseline and differential"/>
</dbReference>
<dbReference type="RefSeq" id="XP_020927702.1">
    <property type="nucleotide sequence ID" value="XM_021072043.1"/>
</dbReference>